<dbReference type="CDD" id="cd06259">
    <property type="entry name" value="YdcF-like"/>
    <property type="match status" value="1"/>
</dbReference>
<dbReference type="OrthoDB" id="3289889at2"/>
<dbReference type="AlphaFoldDB" id="A0A2Z4XYU0"/>
<dbReference type="KEGG" id="fad:CDH04_03895"/>
<evidence type="ECO:0000313" key="6">
    <source>
        <dbReference type="Proteomes" id="UP000251120"/>
    </source>
</evidence>
<evidence type="ECO:0000313" key="5">
    <source>
        <dbReference type="EMBL" id="QIW11835.1"/>
    </source>
</evidence>
<protein>
    <submittedName>
        <fullName evidence="5">YdcF family protein</fullName>
    </submittedName>
</protein>
<dbReference type="EMBL" id="CP043424">
    <property type="protein sequence ID" value="QIW11835.1"/>
    <property type="molecule type" value="Genomic_DNA"/>
</dbReference>
<reference evidence="5 7" key="2">
    <citation type="submission" date="2019-08" db="EMBL/GenBank/DDBJ databases">
        <title>Complete genome sequences of Francisella adeliensis (FSC1325 and FSC1326).</title>
        <authorList>
            <person name="Ohrman C."/>
            <person name="Uneklint I."/>
            <person name="Vallesi A."/>
            <person name="Karlsson L."/>
            <person name="Sjodin A."/>
        </authorList>
    </citation>
    <scope>NUCLEOTIDE SEQUENCE [LARGE SCALE GENOMIC DNA]</scope>
    <source>
        <strain evidence="5 7">FSC1325</strain>
    </source>
</reference>
<name>A0A2Z4XYU0_9GAMM</name>
<dbReference type="PANTHER" id="PTHR30336:SF4">
    <property type="entry name" value="ENVELOPE BIOGENESIS FACTOR ELYC"/>
    <property type="match status" value="1"/>
</dbReference>
<sequence length="356" mass="39890">MFKNKKLLLSICLTLPSFIFANDNSFNLKTLEQQQNAVANIQYNTNVSSSDENNGATTKRGDPADAMKSLASASEMSKDNLYLYNQLMMSLGNLQVLNNHIDQAKATFTKLGSINSNKNPILQVYLTAYSLLWNPVEYKNDLNILKASKWQKMPHYIKAIETAENSFDIKLNTSVDKLPKLDQNRLAIVVLGYALNDDGTTTDILTDRLKKVLDAYHNYPNAIIIVSGGAARNGTTESYQMKQWLIKHKVPSNKIIQEDQSISTVTNGLNTIEIFKKINRPIQDILLISSDSHTRRATAIFEQAIANSQMPIKVNNLVASTKQYDIDKPANKQEQALIIVDTLRTAGLWEMPGMVF</sequence>
<dbReference type="GO" id="GO:0043164">
    <property type="term" value="P:Gram-negative-bacterium-type cell wall biogenesis"/>
    <property type="evidence" value="ECO:0007669"/>
    <property type="project" value="TreeGrafter"/>
</dbReference>
<proteinExistence type="predicted"/>
<dbReference type="InterPro" id="IPR051599">
    <property type="entry name" value="Cell_Envelope_Assoc"/>
</dbReference>
<evidence type="ECO:0000313" key="7">
    <source>
        <dbReference type="Proteomes" id="UP000681131"/>
    </source>
</evidence>
<dbReference type="EMBL" id="CP021781">
    <property type="protein sequence ID" value="AXA33603.1"/>
    <property type="molecule type" value="Genomic_DNA"/>
</dbReference>
<feature type="compositionally biased region" description="Polar residues" evidence="1">
    <location>
        <begin position="43"/>
        <end position="57"/>
    </location>
</feature>
<feature type="signal peptide" evidence="2">
    <location>
        <begin position="1"/>
        <end position="21"/>
    </location>
</feature>
<feature type="domain" description="DUF218" evidence="3">
    <location>
        <begin position="187"/>
        <end position="314"/>
    </location>
</feature>
<evidence type="ECO:0000256" key="2">
    <source>
        <dbReference type="SAM" id="SignalP"/>
    </source>
</evidence>
<dbReference type="Pfam" id="PF02698">
    <property type="entry name" value="DUF218"/>
    <property type="match status" value="1"/>
</dbReference>
<dbReference type="Proteomes" id="UP000251120">
    <property type="component" value="Chromosome"/>
</dbReference>
<dbReference type="GO" id="GO:0005886">
    <property type="term" value="C:plasma membrane"/>
    <property type="evidence" value="ECO:0007669"/>
    <property type="project" value="TreeGrafter"/>
</dbReference>
<keyword evidence="2" id="KW-0732">Signal</keyword>
<evidence type="ECO:0000259" key="3">
    <source>
        <dbReference type="Pfam" id="PF02698"/>
    </source>
</evidence>
<dbReference type="RefSeq" id="WP_112869776.1">
    <property type="nucleotide sequence ID" value="NZ_CP021781.1"/>
</dbReference>
<dbReference type="GO" id="GO:0000270">
    <property type="term" value="P:peptidoglycan metabolic process"/>
    <property type="evidence" value="ECO:0007669"/>
    <property type="project" value="TreeGrafter"/>
</dbReference>
<dbReference type="Proteomes" id="UP000681131">
    <property type="component" value="Chromosome"/>
</dbReference>
<dbReference type="Gene3D" id="3.40.50.620">
    <property type="entry name" value="HUPs"/>
    <property type="match status" value="1"/>
</dbReference>
<accession>A0A2Z4XYU0</accession>
<evidence type="ECO:0000313" key="4">
    <source>
        <dbReference type="EMBL" id="AXA33603.1"/>
    </source>
</evidence>
<dbReference type="InterPro" id="IPR003848">
    <property type="entry name" value="DUF218"/>
</dbReference>
<dbReference type="InterPro" id="IPR014729">
    <property type="entry name" value="Rossmann-like_a/b/a_fold"/>
</dbReference>
<organism evidence="4 6">
    <name type="scientific">Francisella adeliensis</name>
    <dbReference type="NCBI Taxonomy" id="2007306"/>
    <lineage>
        <taxon>Bacteria</taxon>
        <taxon>Pseudomonadati</taxon>
        <taxon>Pseudomonadota</taxon>
        <taxon>Gammaproteobacteria</taxon>
        <taxon>Thiotrichales</taxon>
        <taxon>Francisellaceae</taxon>
        <taxon>Francisella</taxon>
    </lineage>
</organism>
<evidence type="ECO:0000256" key="1">
    <source>
        <dbReference type="SAM" id="MobiDB-lite"/>
    </source>
</evidence>
<reference evidence="4 6" key="1">
    <citation type="submission" date="2017-06" db="EMBL/GenBank/DDBJ databases">
        <title>Complete genome of Francisella adeliensis.</title>
        <authorList>
            <person name="Vallesi A."/>
            <person name="Sjodin A."/>
        </authorList>
    </citation>
    <scope>NUCLEOTIDE SEQUENCE [LARGE SCALE GENOMIC DNA]</scope>
    <source>
        <strain evidence="4 6">FDC440</strain>
    </source>
</reference>
<feature type="region of interest" description="Disordered" evidence="1">
    <location>
        <begin position="43"/>
        <end position="64"/>
    </location>
</feature>
<feature type="chain" id="PRO_5016359185" evidence="2">
    <location>
        <begin position="22"/>
        <end position="356"/>
    </location>
</feature>
<dbReference type="PANTHER" id="PTHR30336">
    <property type="entry name" value="INNER MEMBRANE PROTEIN, PROBABLE PERMEASE"/>
    <property type="match status" value="1"/>
</dbReference>
<gene>
    <name evidence="4" type="ORF">CDH04_03895</name>
    <name evidence="5" type="ORF">FZC43_03895</name>
</gene>
<keyword evidence="7" id="KW-1185">Reference proteome</keyword>